<reference evidence="2 3" key="1">
    <citation type="submission" date="2019-05" db="EMBL/GenBank/DDBJ databases">
        <title>Another draft genome of Portunus trituberculatus and its Hox gene families provides insights of decapod evolution.</title>
        <authorList>
            <person name="Jeong J.-H."/>
            <person name="Song I."/>
            <person name="Kim S."/>
            <person name="Choi T."/>
            <person name="Kim D."/>
            <person name="Ryu S."/>
            <person name="Kim W."/>
        </authorList>
    </citation>
    <scope>NUCLEOTIDE SEQUENCE [LARGE SCALE GENOMIC DNA]</scope>
    <source>
        <tissue evidence="2">Muscle</tissue>
    </source>
</reference>
<keyword evidence="3" id="KW-1185">Reference proteome</keyword>
<evidence type="ECO:0000313" key="2">
    <source>
        <dbReference type="EMBL" id="MPC35305.1"/>
    </source>
</evidence>
<sequence length="171" mass="18985">MCHSQASLGESEQSQSDKVMGPNRSSAKWHHWEQESRVIRVGDVILTPSIFPPLELRSREVSSPREAKRSLMEGESEKQEGGMGREAAGRVAALDVLARSIIGGIPHDTGKLVSLRSCNKSVITTPQHAFVQREALTGRSLMRPHTLSYLPVPEECRVKFTDLTNLDLEQQ</sequence>
<dbReference type="Proteomes" id="UP000324222">
    <property type="component" value="Unassembled WGS sequence"/>
</dbReference>
<feature type="compositionally biased region" description="Basic and acidic residues" evidence="1">
    <location>
        <begin position="58"/>
        <end position="80"/>
    </location>
</feature>
<comment type="caution">
    <text evidence="2">The sequence shown here is derived from an EMBL/GenBank/DDBJ whole genome shotgun (WGS) entry which is preliminary data.</text>
</comment>
<evidence type="ECO:0000256" key="1">
    <source>
        <dbReference type="SAM" id="MobiDB-lite"/>
    </source>
</evidence>
<dbReference type="AlphaFoldDB" id="A0A5B7EPH5"/>
<feature type="region of interest" description="Disordered" evidence="1">
    <location>
        <begin position="58"/>
        <end position="86"/>
    </location>
</feature>
<dbReference type="EMBL" id="VSRR010003243">
    <property type="protein sequence ID" value="MPC35305.1"/>
    <property type="molecule type" value="Genomic_DNA"/>
</dbReference>
<protein>
    <submittedName>
        <fullName evidence="2">Uncharacterized protein</fullName>
    </submittedName>
</protein>
<feature type="region of interest" description="Disordered" evidence="1">
    <location>
        <begin position="1"/>
        <end position="32"/>
    </location>
</feature>
<proteinExistence type="predicted"/>
<gene>
    <name evidence="2" type="ORF">E2C01_028727</name>
</gene>
<organism evidence="2 3">
    <name type="scientific">Portunus trituberculatus</name>
    <name type="common">Swimming crab</name>
    <name type="synonym">Neptunus trituberculatus</name>
    <dbReference type="NCBI Taxonomy" id="210409"/>
    <lineage>
        <taxon>Eukaryota</taxon>
        <taxon>Metazoa</taxon>
        <taxon>Ecdysozoa</taxon>
        <taxon>Arthropoda</taxon>
        <taxon>Crustacea</taxon>
        <taxon>Multicrustacea</taxon>
        <taxon>Malacostraca</taxon>
        <taxon>Eumalacostraca</taxon>
        <taxon>Eucarida</taxon>
        <taxon>Decapoda</taxon>
        <taxon>Pleocyemata</taxon>
        <taxon>Brachyura</taxon>
        <taxon>Eubrachyura</taxon>
        <taxon>Portunoidea</taxon>
        <taxon>Portunidae</taxon>
        <taxon>Portuninae</taxon>
        <taxon>Portunus</taxon>
    </lineage>
</organism>
<name>A0A5B7EPH5_PORTR</name>
<feature type="compositionally biased region" description="Polar residues" evidence="1">
    <location>
        <begin position="1"/>
        <end position="17"/>
    </location>
</feature>
<evidence type="ECO:0000313" key="3">
    <source>
        <dbReference type="Proteomes" id="UP000324222"/>
    </source>
</evidence>
<accession>A0A5B7EPH5</accession>